<dbReference type="PATRIC" id="fig|1230338.3.peg.871"/>
<dbReference type="GO" id="GO:0003700">
    <property type="term" value="F:DNA-binding transcription factor activity"/>
    <property type="evidence" value="ECO:0007669"/>
    <property type="project" value="InterPro"/>
</dbReference>
<feature type="binding site" evidence="7">
    <location>
        <position position="141"/>
    </location>
    <ligand>
        <name>Zn(2+)</name>
        <dbReference type="ChEBI" id="CHEBI:29105"/>
    </ligand>
</feature>
<gene>
    <name evidence="8" type="ORF">MOMA_04015</name>
</gene>
<dbReference type="STRING" id="1230338.MOMA_04015"/>
<sequence length="182" mass="20395">MSTTLYQHSTPSVQHVDDTLASRDYVAHSASCQHCHQPDSIQRSLSLAKETCTSQGVRFTPLREQVYRLILQSDTPIGAYDLLAKLQKTTEKTLAPPTIYRSLDFLLDMGFIHQLSATKTFFACCWPENQHTATFLICQKCGDVQELSHDTLDNLLNKLADQAQFAIKSSVIELSGICQKCQ</sequence>
<comment type="cofactor">
    <cofactor evidence="7">
        <name>Zn(2+)</name>
        <dbReference type="ChEBI" id="CHEBI:29105"/>
    </cofactor>
    <text evidence="7">Binds 1 zinc ion per subunit.</text>
</comment>
<dbReference type="InterPro" id="IPR036390">
    <property type="entry name" value="WH_DNA-bd_sf"/>
</dbReference>
<comment type="similarity">
    <text evidence="1">Belongs to the Fur family.</text>
</comment>
<dbReference type="CDD" id="cd07153">
    <property type="entry name" value="Fur_like"/>
    <property type="match status" value="1"/>
</dbReference>
<keyword evidence="7" id="KW-0479">Metal-binding</keyword>
<dbReference type="InterPro" id="IPR036388">
    <property type="entry name" value="WH-like_DNA-bd_sf"/>
</dbReference>
<dbReference type="AlphaFoldDB" id="L2F905"/>
<dbReference type="InterPro" id="IPR043135">
    <property type="entry name" value="Fur_C"/>
</dbReference>
<dbReference type="GO" id="GO:1900376">
    <property type="term" value="P:regulation of secondary metabolite biosynthetic process"/>
    <property type="evidence" value="ECO:0007669"/>
    <property type="project" value="TreeGrafter"/>
</dbReference>
<evidence type="ECO:0000256" key="6">
    <source>
        <dbReference type="ARBA" id="ARBA00023163"/>
    </source>
</evidence>
<dbReference type="EMBL" id="ANIN01000001">
    <property type="protein sequence ID" value="ELA09539.1"/>
    <property type="molecule type" value="Genomic_DNA"/>
</dbReference>
<keyword evidence="2" id="KW-0678">Repressor</keyword>
<reference evidence="8 9" key="1">
    <citation type="journal article" date="2013" name="Genome Announc.">
        <title>Genome Sequence of Moraxella macacae 0408225, a Novel Bacterial Species Isolated from a Cynomolgus Macaque with Epistaxis.</title>
        <authorList>
            <person name="Ladner J.T."/>
            <person name="Whitehouse C.A."/>
            <person name="Koroleva G.I."/>
            <person name="Palacios G.F."/>
        </authorList>
    </citation>
    <scope>NUCLEOTIDE SEQUENCE [LARGE SCALE GENOMIC DNA]</scope>
    <source>
        <strain evidence="8 9">0408225</strain>
    </source>
</reference>
<accession>L2F905</accession>
<dbReference type="eggNOG" id="COG0735">
    <property type="taxonomic scope" value="Bacteria"/>
</dbReference>
<feature type="binding site" evidence="7">
    <location>
        <position position="181"/>
    </location>
    <ligand>
        <name>Zn(2+)</name>
        <dbReference type="ChEBI" id="CHEBI:29105"/>
    </ligand>
</feature>
<dbReference type="RefSeq" id="WP_009767358.1">
    <property type="nucleotide sequence ID" value="NZ_ANIN01000001.1"/>
</dbReference>
<dbReference type="PANTHER" id="PTHR33202:SF6">
    <property type="entry name" value="ZINC UPTAKE REGULATION PROTEIN"/>
    <property type="match status" value="1"/>
</dbReference>
<evidence type="ECO:0000313" key="9">
    <source>
        <dbReference type="Proteomes" id="UP000023795"/>
    </source>
</evidence>
<keyword evidence="9" id="KW-1185">Reference proteome</keyword>
<keyword evidence="6" id="KW-0804">Transcription</keyword>
<keyword evidence="4" id="KW-0805">Transcription regulation</keyword>
<feature type="binding site" evidence="7">
    <location>
        <position position="178"/>
    </location>
    <ligand>
        <name>Zn(2+)</name>
        <dbReference type="ChEBI" id="CHEBI:29105"/>
    </ligand>
</feature>
<evidence type="ECO:0000256" key="1">
    <source>
        <dbReference type="ARBA" id="ARBA00007957"/>
    </source>
</evidence>
<evidence type="ECO:0000256" key="2">
    <source>
        <dbReference type="ARBA" id="ARBA00022491"/>
    </source>
</evidence>
<dbReference type="GO" id="GO:0045892">
    <property type="term" value="P:negative regulation of DNA-templated transcription"/>
    <property type="evidence" value="ECO:0007669"/>
    <property type="project" value="TreeGrafter"/>
</dbReference>
<dbReference type="OrthoDB" id="9801127at2"/>
<evidence type="ECO:0000313" key="8">
    <source>
        <dbReference type="EMBL" id="ELA09539.1"/>
    </source>
</evidence>
<dbReference type="GO" id="GO:0000976">
    <property type="term" value="F:transcription cis-regulatory region binding"/>
    <property type="evidence" value="ECO:0007669"/>
    <property type="project" value="TreeGrafter"/>
</dbReference>
<dbReference type="GO" id="GO:0008270">
    <property type="term" value="F:zinc ion binding"/>
    <property type="evidence" value="ECO:0007669"/>
    <property type="project" value="TreeGrafter"/>
</dbReference>
<evidence type="ECO:0000256" key="4">
    <source>
        <dbReference type="ARBA" id="ARBA00023015"/>
    </source>
</evidence>
<evidence type="ECO:0000256" key="7">
    <source>
        <dbReference type="PIRSR" id="PIRSR602481-1"/>
    </source>
</evidence>
<proteinExistence type="inferred from homology"/>
<dbReference type="GO" id="GO:0005829">
    <property type="term" value="C:cytosol"/>
    <property type="evidence" value="ECO:0007669"/>
    <property type="project" value="TreeGrafter"/>
</dbReference>
<evidence type="ECO:0000256" key="5">
    <source>
        <dbReference type="ARBA" id="ARBA00023125"/>
    </source>
</evidence>
<dbReference type="Gene3D" id="1.10.10.10">
    <property type="entry name" value="Winged helix-like DNA-binding domain superfamily/Winged helix DNA-binding domain"/>
    <property type="match status" value="1"/>
</dbReference>
<organism evidence="8 9">
    <name type="scientific">Moraxella macacae 0408225</name>
    <dbReference type="NCBI Taxonomy" id="1230338"/>
    <lineage>
        <taxon>Bacteria</taxon>
        <taxon>Pseudomonadati</taxon>
        <taxon>Pseudomonadota</taxon>
        <taxon>Gammaproteobacteria</taxon>
        <taxon>Moraxellales</taxon>
        <taxon>Moraxellaceae</taxon>
        <taxon>Moraxella</taxon>
    </lineage>
</organism>
<feature type="binding site" evidence="7">
    <location>
        <position position="138"/>
    </location>
    <ligand>
        <name>Zn(2+)</name>
        <dbReference type="ChEBI" id="CHEBI:29105"/>
    </ligand>
</feature>
<keyword evidence="5" id="KW-0238">DNA-binding</keyword>
<comment type="caution">
    <text evidence="8">The sequence shown here is derived from an EMBL/GenBank/DDBJ whole genome shotgun (WGS) entry which is preliminary data.</text>
</comment>
<dbReference type="PANTHER" id="PTHR33202">
    <property type="entry name" value="ZINC UPTAKE REGULATION PROTEIN"/>
    <property type="match status" value="1"/>
</dbReference>
<dbReference type="SUPFAM" id="SSF46785">
    <property type="entry name" value="Winged helix' DNA-binding domain"/>
    <property type="match status" value="1"/>
</dbReference>
<dbReference type="Proteomes" id="UP000023795">
    <property type="component" value="Unassembled WGS sequence"/>
</dbReference>
<evidence type="ECO:0000256" key="3">
    <source>
        <dbReference type="ARBA" id="ARBA00022833"/>
    </source>
</evidence>
<keyword evidence="3 7" id="KW-0862">Zinc</keyword>
<dbReference type="InterPro" id="IPR002481">
    <property type="entry name" value="FUR"/>
</dbReference>
<dbReference type="Gene3D" id="3.30.1490.190">
    <property type="match status" value="1"/>
</dbReference>
<name>L2F905_9GAMM</name>
<dbReference type="Pfam" id="PF01475">
    <property type="entry name" value="FUR"/>
    <property type="match status" value="1"/>
</dbReference>
<protein>
    <submittedName>
        <fullName evidence="8">FUR family transcriptional regulator</fullName>
    </submittedName>
</protein>